<protein>
    <submittedName>
        <fullName evidence="1">Uncharacterized protein</fullName>
    </submittedName>
</protein>
<evidence type="ECO:0000313" key="2">
    <source>
        <dbReference type="Proteomes" id="UP000276133"/>
    </source>
</evidence>
<proteinExistence type="predicted"/>
<keyword evidence="2" id="KW-1185">Reference proteome</keyword>
<gene>
    <name evidence="1" type="ORF">BpHYR1_030722</name>
</gene>
<name>A0A3M7RHN8_BRAPC</name>
<dbReference type="AlphaFoldDB" id="A0A3M7RHN8"/>
<dbReference type="EMBL" id="REGN01003354">
    <property type="protein sequence ID" value="RNA23071.1"/>
    <property type="molecule type" value="Genomic_DNA"/>
</dbReference>
<sequence>MADVRAANKISLSFSIIEGTFLCLFGQKEDDFCDICSIIDQQITMYNIDYNFDFDFEIFDISGFSSSNSNIIIPHFGIVVKMVNGINSWSKVKILSQKSEEKKSKKNLILKNTLQQNQKDATKKFCNVALLKLNIVFHTKTLTLCIKLNQTKLNVKKKPSQQISKKPHCKNFSNFSEIKYISIIAHLHCFFKINAIEHTIYYIKYVSNKPKIMHSFENM</sequence>
<comment type="caution">
    <text evidence="1">The sequence shown here is derived from an EMBL/GenBank/DDBJ whole genome shotgun (WGS) entry which is preliminary data.</text>
</comment>
<reference evidence="1 2" key="1">
    <citation type="journal article" date="2018" name="Sci. Rep.">
        <title>Genomic signatures of local adaptation to the degree of environmental predictability in rotifers.</title>
        <authorList>
            <person name="Franch-Gras L."/>
            <person name="Hahn C."/>
            <person name="Garcia-Roger E.M."/>
            <person name="Carmona M.J."/>
            <person name="Serra M."/>
            <person name="Gomez A."/>
        </authorList>
    </citation>
    <scope>NUCLEOTIDE SEQUENCE [LARGE SCALE GENOMIC DNA]</scope>
    <source>
        <strain evidence="1">HYR1</strain>
    </source>
</reference>
<accession>A0A3M7RHN8</accession>
<dbReference type="Proteomes" id="UP000276133">
    <property type="component" value="Unassembled WGS sequence"/>
</dbReference>
<organism evidence="1 2">
    <name type="scientific">Brachionus plicatilis</name>
    <name type="common">Marine rotifer</name>
    <name type="synonym">Brachionus muelleri</name>
    <dbReference type="NCBI Taxonomy" id="10195"/>
    <lineage>
        <taxon>Eukaryota</taxon>
        <taxon>Metazoa</taxon>
        <taxon>Spiralia</taxon>
        <taxon>Gnathifera</taxon>
        <taxon>Rotifera</taxon>
        <taxon>Eurotatoria</taxon>
        <taxon>Monogononta</taxon>
        <taxon>Pseudotrocha</taxon>
        <taxon>Ploima</taxon>
        <taxon>Brachionidae</taxon>
        <taxon>Brachionus</taxon>
    </lineage>
</organism>
<evidence type="ECO:0000313" key="1">
    <source>
        <dbReference type="EMBL" id="RNA23071.1"/>
    </source>
</evidence>